<evidence type="ECO:0000313" key="4">
    <source>
        <dbReference type="Proteomes" id="UP001181258"/>
    </source>
</evidence>
<dbReference type="EMBL" id="JAQKEI010000019">
    <property type="protein sequence ID" value="MDB0852763.1"/>
    <property type="molecule type" value="Genomic_DNA"/>
</dbReference>
<evidence type="ECO:0000313" key="2">
    <source>
        <dbReference type="EMBL" id="MDB0852763.1"/>
    </source>
</evidence>
<evidence type="ECO:0000313" key="1">
    <source>
        <dbReference type="EMBL" id="MCG0340439.1"/>
    </source>
</evidence>
<evidence type="ECO:0000313" key="3">
    <source>
        <dbReference type="EMBL" id="MDU0247183.1"/>
    </source>
</evidence>
<organism evidence="3 4">
    <name type="scientific">Phocaeicola vulgatus</name>
    <name type="common">Bacteroides vulgatus</name>
    <dbReference type="NCBI Taxonomy" id="821"/>
    <lineage>
        <taxon>Bacteria</taxon>
        <taxon>Pseudomonadati</taxon>
        <taxon>Bacteroidota</taxon>
        <taxon>Bacteroidia</taxon>
        <taxon>Bacteroidales</taxon>
        <taxon>Bacteroidaceae</taxon>
        <taxon>Phocaeicola</taxon>
    </lineage>
</organism>
<reference evidence="2" key="2">
    <citation type="submission" date="2023-01" db="EMBL/GenBank/DDBJ databases">
        <title>Human gut microbiome strain richness.</title>
        <authorList>
            <person name="Chen-Liaw A."/>
        </authorList>
    </citation>
    <scope>NUCLEOTIDE SEQUENCE</scope>
    <source>
        <strain evidence="2">H9_m1001271B151109d0_201107</strain>
    </source>
</reference>
<dbReference type="EMBL" id="JAWDHD010000002">
    <property type="protein sequence ID" value="MDU0247183.1"/>
    <property type="molecule type" value="Genomic_DNA"/>
</dbReference>
<comment type="caution">
    <text evidence="3">The sequence shown here is derived from an EMBL/GenBank/DDBJ whole genome shotgun (WGS) entry which is preliminary data.</text>
</comment>
<dbReference type="Proteomes" id="UP001210999">
    <property type="component" value="Unassembled WGS sequence"/>
</dbReference>
<proteinExistence type="predicted"/>
<gene>
    <name evidence="1" type="ORF">L4X52_10645</name>
    <name evidence="2" type="ORF">PL594_14775</name>
    <name evidence="3" type="ORF">RVY68_00345</name>
</gene>
<protein>
    <submittedName>
        <fullName evidence="3">Uncharacterized protein</fullName>
    </submittedName>
</protein>
<reference evidence="3" key="3">
    <citation type="submission" date="2023-10" db="EMBL/GenBank/DDBJ databases">
        <title>Genome of potential pathogenic bacteria in Crohn's disease.</title>
        <authorList>
            <person name="Rodriguez-Palacios A."/>
        </authorList>
    </citation>
    <scope>NUCLEOTIDE SEQUENCE</scope>
    <source>
        <strain evidence="3">CavFT-hAR107</strain>
    </source>
</reference>
<dbReference type="Proteomes" id="UP001181258">
    <property type="component" value="Unassembled WGS sequence"/>
</dbReference>
<dbReference type="EMBL" id="JAKKWZ010000017">
    <property type="protein sequence ID" value="MCG0340439.1"/>
    <property type="molecule type" value="Genomic_DNA"/>
</dbReference>
<dbReference type="GeneID" id="69484011"/>
<dbReference type="RefSeq" id="WP_165852472.1">
    <property type="nucleotide sequence ID" value="NZ_CAXTQT010000061.1"/>
</dbReference>
<dbReference type="Proteomes" id="UP001201179">
    <property type="component" value="Unassembled WGS sequence"/>
</dbReference>
<accession>A0AAE4IJR4</accession>
<name>A0AAE4IJR4_PHOVU</name>
<sequence length="103" mass="11425">MTVLIPGLPVVIRYAADYGQTRKEKFQTWAGLQWSSSGASALPKQPPSSVLQFLPFTVCPGSPLLTRSPPVTCGREIGIRFCKQNRMVCFTFRTALFLVFCLP</sequence>
<reference evidence="1" key="1">
    <citation type="submission" date="2022-01" db="EMBL/GenBank/DDBJ databases">
        <authorList>
            <person name="Mingchao X."/>
        </authorList>
    </citation>
    <scope>NUCLEOTIDE SEQUENCE</scope>
    <source>
        <strain evidence="1">Bv4372</strain>
    </source>
</reference>
<dbReference type="AlphaFoldDB" id="A0AAE4IJR4"/>